<keyword evidence="3 6" id="KW-0808">Transferase</keyword>
<protein>
    <submittedName>
        <fullName evidence="7">Geranylgeranyl diphosphate synthase, type II</fullName>
    </submittedName>
</protein>
<dbReference type="Proteomes" id="UP000184436">
    <property type="component" value="Unassembled WGS sequence"/>
</dbReference>
<accession>A0A1M4YFZ9</accession>
<dbReference type="InterPro" id="IPR008949">
    <property type="entry name" value="Isoprenoid_synthase_dom_sf"/>
</dbReference>
<evidence type="ECO:0000256" key="2">
    <source>
        <dbReference type="ARBA" id="ARBA00006706"/>
    </source>
</evidence>
<comment type="cofactor">
    <cofactor evidence="1">
        <name>Mg(2+)</name>
        <dbReference type="ChEBI" id="CHEBI:18420"/>
    </cofactor>
</comment>
<dbReference type="GO" id="GO:0004659">
    <property type="term" value="F:prenyltransferase activity"/>
    <property type="evidence" value="ECO:0007669"/>
    <property type="project" value="InterPro"/>
</dbReference>
<dbReference type="SFLD" id="SFLDG01017">
    <property type="entry name" value="Polyprenyl_Transferase_Like"/>
    <property type="match status" value="1"/>
</dbReference>
<dbReference type="InterPro" id="IPR000092">
    <property type="entry name" value="Polyprenyl_synt"/>
</dbReference>
<reference evidence="7 8" key="1">
    <citation type="submission" date="2016-11" db="EMBL/GenBank/DDBJ databases">
        <authorList>
            <person name="Jaros S."/>
            <person name="Januszkiewicz K."/>
            <person name="Wedrychowicz H."/>
        </authorList>
    </citation>
    <scope>NUCLEOTIDE SEQUENCE [LARGE SCALE GENOMIC DNA]</scope>
    <source>
        <strain evidence="7 8">DSM 26883</strain>
    </source>
</reference>
<name>A0A1M4YFZ9_9BACE</name>
<keyword evidence="5" id="KW-0460">Magnesium</keyword>
<dbReference type="SUPFAM" id="SSF48576">
    <property type="entry name" value="Terpenoid synthases"/>
    <property type="match status" value="1"/>
</dbReference>
<proteinExistence type="inferred from homology"/>
<sequence>MKRLPKAASFYSLIFVTIMYTASQLLDKINNRISEIQFVRSPQGLYEPVEYVLSLGGKRIRPVLMLMAYNLYREDVSSIYDPATGIEVYHNYTLLHDDVMDRADVRRGKPTVHKVWNDNSAILSGDAMLVLAYQYMAASTPSYLKEVMDLFSLTALEICEGQQLDMEFESRSDVTESEYIEMIRLKTAVLLAASLKIGAVLAGAPAEDATNLYNFGMQMGVAFQLQDDLLDVYGDPEVFGKKIGGDILCNKKTYMLIKALERADAKQRKELKQWLDVEAYEPDEKIKAVTTLYNELNIRGICENKMREYYTLAMKSLEAVGVTEEKKKELKNLVKLLMYREM</sequence>
<evidence type="ECO:0000256" key="4">
    <source>
        <dbReference type="ARBA" id="ARBA00022723"/>
    </source>
</evidence>
<dbReference type="SFLD" id="SFLDS00005">
    <property type="entry name" value="Isoprenoid_Synthase_Type_I"/>
    <property type="match status" value="1"/>
</dbReference>
<dbReference type="STRING" id="871325.SAMN05444349_11092"/>
<dbReference type="PROSITE" id="PS00723">
    <property type="entry name" value="POLYPRENYL_SYNTHASE_1"/>
    <property type="match status" value="1"/>
</dbReference>
<evidence type="ECO:0000313" key="7">
    <source>
        <dbReference type="EMBL" id="SHF04588.1"/>
    </source>
</evidence>
<gene>
    <name evidence="7" type="ORF">SAMN05444349_11092</name>
</gene>
<dbReference type="CDD" id="cd00685">
    <property type="entry name" value="Trans_IPPS_HT"/>
    <property type="match status" value="1"/>
</dbReference>
<organism evidence="7 8">
    <name type="scientific">Bacteroides faecichinchillae</name>
    <dbReference type="NCBI Taxonomy" id="871325"/>
    <lineage>
        <taxon>Bacteria</taxon>
        <taxon>Pseudomonadati</taxon>
        <taxon>Bacteroidota</taxon>
        <taxon>Bacteroidia</taxon>
        <taxon>Bacteroidales</taxon>
        <taxon>Bacteroidaceae</taxon>
        <taxon>Bacteroides</taxon>
    </lineage>
</organism>
<dbReference type="GO" id="GO:0046872">
    <property type="term" value="F:metal ion binding"/>
    <property type="evidence" value="ECO:0007669"/>
    <property type="project" value="UniProtKB-KW"/>
</dbReference>
<evidence type="ECO:0000256" key="5">
    <source>
        <dbReference type="ARBA" id="ARBA00022842"/>
    </source>
</evidence>
<evidence type="ECO:0000256" key="6">
    <source>
        <dbReference type="RuleBase" id="RU004466"/>
    </source>
</evidence>
<evidence type="ECO:0000256" key="1">
    <source>
        <dbReference type="ARBA" id="ARBA00001946"/>
    </source>
</evidence>
<comment type="similarity">
    <text evidence="2 6">Belongs to the FPP/GGPP synthase family.</text>
</comment>
<evidence type="ECO:0000313" key="8">
    <source>
        <dbReference type="Proteomes" id="UP000184436"/>
    </source>
</evidence>
<dbReference type="EMBL" id="FQVD01000010">
    <property type="protein sequence ID" value="SHF04588.1"/>
    <property type="molecule type" value="Genomic_DNA"/>
</dbReference>
<dbReference type="PROSITE" id="PS00444">
    <property type="entry name" value="POLYPRENYL_SYNTHASE_2"/>
    <property type="match status" value="1"/>
</dbReference>
<keyword evidence="4" id="KW-0479">Metal-binding</keyword>
<evidence type="ECO:0000256" key="3">
    <source>
        <dbReference type="ARBA" id="ARBA00022679"/>
    </source>
</evidence>
<dbReference type="AlphaFoldDB" id="A0A1M4YFZ9"/>
<dbReference type="InterPro" id="IPR033749">
    <property type="entry name" value="Polyprenyl_synt_CS"/>
</dbReference>
<dbReference type="PANTHER" id="PTHR12001:SF85">
    <property type="entry name" value="SHORT CHAIN ISOPRENYL DIPHOSPHATE SYNTHASE"/>
    <property type="match status" value="1"/>
</dbReference>
<dbReference type="PANTHER" id="PTHR12001">
    <property type="entry name" value="GERANYLGERANYL PYROPHOSPHATE SYNTHASE"/>
    <property type="match status" value="1"/>
</dbReference>
<keyword evidence="8" id="KW-1185">Reference proteome</keyword>
<dbReference type="GO" id="GO:0008299">
    <property type="term" value="P:isoprenoid biosynthetic process"/>
    <property type="evidence" value="ECO:0007669"/>
    <property type="project" value="InterPro"/>
</dbReference>
<dbReference type="Gene3D" id="1.10.600.10">
    <property type="entry name" value="Farnesyl Diphosphate Synthase"/>
    <property type="match status" value="1"/>
</dbReference>
<dbReference type="Pfam" id="PF00348">
    <property type="entry name" value="polyprenyl_synt"/>
    <property type="match status" value="1"/>
</dbReference>